<organism evidence="1 2">
    <name type="scientific">Flavobacterium anhuiense</name>
    <dbReference type="NCBI Taxonomy" id="459526"/>
    <lineage>
        <taxon>Bacteria</taxon>
        <taxon>Pseudomonadati</taxon>
        <taxon>Bacteroidota</taxon>
        <taxon>Flavobacteriia</taxon>
        <taxon>Flavobacteriales</taxon>
        <taxon>Flavobacteriaceae</taxon>
        <taxon>Flavobacterium</taxon>
    </lineage>
</organism>
<sequence>MAEKLNIGSCPLGAITPNLILTHRNIDSEKLKKGVSLV</sequence>
<gene>
    <name evidence="1" type="ORF">NU08_4395</name>
</gene>
<name>A0A444VSG2_9FLAO</name>
<comment type="caution">
    <text evidence="1">The sequence shown here is derived from an EMBL/GenBank/DDBJ whole genome shotgun (WGS) entry which is preliminary data.</text>
</comment>
<proteinExistence type="predicted"/>
<reference evidence="1 2" key="1">
    <citation type="submission" date="2014-12" db="EMBL/GenBank/DDBJ databases">
        <title>Genome sequence of Flavobacterium anhuiense RCM74.</title>
        <authorList>
            <person name="Kim J.F."/>
            <person name="Song J.Y."/>
            <person name="Kwak M.-J."/>
            <person name="Lee S.-W."/>
        </authorList>
    </citation>
    <scope>NUCLEOTIDE SEQUENCE [LARGE SCALE GENOMIC DNA]</scope>
    <source>
        <strain evidence="1 2">RCM74</strain>
    </source>
</reference>
<dbReference type="EMBL" id="JUIV01000028">
    <property type="protein sequence ID" value="RYJ36578.1"/>
    <property type="molecule type" value="Genomic_DNA"/>
</dbReference>
<protein>
    <submittedName>
        <fullName evidence="1">Uncharacterized protein</fullName>
    </submittedName>
</protein>
<dbReference type="AlphaFoldDB" id="A0A444VSG2"/>
<evidence type="ECO:0000313" key="1">
    <source>
        <dbReference type="EMBL" id="RYJ36578.1"/>
    </source>
</evidence>
<dbReference type="Proteomes" id="UP000290433">
    <property type="component" value="Unassembled WGS sequence"/>
</dbReference>
<accession>A0A444VSG2</accession>
<evidence type="ECO:0000313" key="2">
    <source>
        <dbReference type="Proteomes" id="UP000290433"/>
    </source>
</evidence>